<reference evidence="1" key="2">
    <citation type="journal article" date="2015" name="Data Brief">
        <title>Shoot transcriptome of the giant reed, Arundo donax.</title>
        <authorList>
            <person name="Barrero R.A."/>
            <person name="Guerrero F.D."/>
            <person name="Moolhuijzen P."/>
            <person name="Goolsby J.A."/>
            <person name="Tidwell J."/>
            <person name="Bellgard S.E."/>
            <person name="Bellgard M.I."/>
        </authorList>
    </citation>
    <scope>NUCLEOTIDE SEQUENCE</scope>
    <source>
        <tissue evidence="1">Shoot tissue taken approximately 20 cm above the soil surface</tissue>
    </source>
</reference>
<dbReference type="EMBL" id="GBRH01171206">
    <property type="protein sequence ID" value="JAE26690.1"/>
    <property type="molecule type" value="Transcribed_RNA"/>
</dbReference>
<accession>A0A0A9GNJ1</accession>
<protein>
    <submittedName>
        <fullName evidence="1">Uncharacterized protein</fullName>
    </submittedName>
</protein>
<name>A0A0A9GNJ1_ARUDO</name>
<reference evidence="1" key="1">
    <citation type="submission" date="2014-09" db="EMBL/GenBank/DDBJ databases">
        <authorList>
            <person name="Magalhaes I.L.F."/>
            <person name="Oliveira U."/>
            <person name="Santos F.R."/>
            <person name="Vidigal T.H.D.A."/>
            <person name="Brescovit A.D."/>
            <person name="Santos A.J."/>
        </authorList>
    </citation>
    <scope>NUCLEOTIDE SEQUENCE</scope>
    <source>
        <tissue evidence="1">Shoot tissue taken approximately 20 cm above the soil surface</tissue>
    </source>
</reference>
<dbReference type="AlphaFoldDB" id="A0A0A9GNJ1"/>
<organism evidence="1">
    <name type="scientific">Arundo donax</name>
    <name type="common">Giant reed</name>
    <name type="synonym">Donax arundinaceus</name>
    <dbReference type="NCBI Taxonomy" id="35708"/>
    <lineage>
        <taxon>Eukaryota</taxon>
        <taxon>Viridiplantae</taxon>
        <taxon>Streptophyta</taxon>
        <taxon>Embryophyta</taxon>
        <taxon>Tracheophyta</taxon>
        <taxon>Spermatophyta</taxon>
        <taxon>Magnoliopsida</taxon>
        <taxon>Liliopsida</taxon>
        <taxon>Poales</taxon>
        <taxon>Poaceae</taxon>
        <taxon>PACMAD clade</taxon>
        <taxon>Arundinoideae</taxon>
        <taxon>Arundineae</taxon>
        <taxon>Arundo</taxon>
    </lineage>
</organism>
<proteinExistence type="predicted"/>
<sequence length="41" mass="4537">METSTIHFAYCDSSTCFNVCHSTCVPIALIFFPCGRGNSLY</sequence>
<evidence type="ECO:0000313" key="1">
    <source>
        <dbReference type="EMBL" id="JAE26690.1"/>
    </source>
</evidence>